<dbReference type="PROSITE" id="PS01124">
    <property type="entry name" value="HTH_ARAC_FAMILY_2"/>
    <property type="match status" value="1"/>
</dbReference>
<evidence type="ECO:0000313" key="6">
    <source>
        <dbReference type="Proteomes" id="UP000186039"/>
    </source>
</evidence>
<dbReference type="SUPFAM" id="SSF46689">
    <property type="entry name" value="Homeodomain-like"/>
    <property type="match status" value="1"/>
</dbReference>
<dbReference type="Pfam" id="PF12833">
    <property type="entry name" value="HTH_18"/>
    <property type="match status" value="1"/>
</dbReference>
<dbReference type="PANTHER" id="PTHR46796">
    <property type="entry name" value="HTH-TYPE TRANSCRIPTIONAL ACTIVATOR RHAS-RELATED"/>
    <property type="match status" value="1"/>
</dbReference>
<dbReference type="PANTHER" id="PTHR46796:SF13">
    <property type="entry name" value="HTH-TYPE TRANSCRIPTIONAL ACTIVATOR RHAS"/>
    <property type="match status" value="1"/>
</dbReference>
<dbReference type="InterPro" id="IPR009057">
    <property type="entry name" value="Homeodomain-like_sf"/>
</dbReference>
<keyword evidence="1" id="KW-0805">Transcription regulation</keyword>
<sequence>MIAWKLPLEGYEWLVHQVWYLQVEQDEQIDPKPHLIPNARAHLLFTPEQQSYSYDDGKRVLSGSGSHLLTANDQLLLLDDQPPLKRIGVTFRPEALYCLSAEGVQSTNQCQWFDWLTPLFDQTFQQSLWMTTDEPKLLLEKIKQQLDRLHIQPSQSNAFKLAQKSVALVESQHVLEIESLAQHCACSRRTLERSFKKVTGLSVKQYLQMMRLEQMIIAIYQQEEEIDWTEFSQQFGFSDQSHLIRTLKQQLRKTPSNYLRKRDLTIDIYGDFE</sequence>
<evidence type="ECO:0000256" key="2">
    <source>
        <dbReference type="ARBA" id="ARBA00023125"/>
    </source>
</evidence>
<evidence type="ECO:0000256" key="1">
    <source>
        <dbReference type="ARBA" id="ARBA00023015"/>
    </source>
</evidence>
<reference evidence="5 6" key="1">
    <citation type="submission" date="2016-09" db="EMBL/GenBank/DDBJ databases">
        <title>Genomic Taxonomy of the Vibrionaceae.</title>
        <authorList>
            <person name="Gonzalez-Castillo A."/>
            <person name="Gomez-Gil B."/>
            <person name="Enciso-Ibarra K."/>
        </authorList>
    </citation>
    <scope>NUCLEOTIDE SEQUENCE [LARGE SCALE GENOMIC DNA]</scope>
    <source>
        <strain evidence="5 6">CAIM 1902</strain>
    </source>
</reference>
<dbReference type="InterPro" id="IPR050204">
    <property type="entry name" value="AraC_XylS_family_regulators"/>
</dbReference>
<protein>
    <submittedName>
        <fullName evidence="5">Transcriptional regulator</fullName>
    </submittedName>
</protein>
<evidence type="ECO:0000259" key="4">
    <source>
        <dbReference type="PROSITE" id="PS01124"/>
    </source>
</evidence>
<dbReference type="Proteomes" id="UP000186039">
    <property type="component" value="Unassembled WGS sequence"/>
</dbReference>
<evidence type="ECO:0000256" key="3">
    <source>
        <dbReference type="ARBA" id="ARBA00023163"/>
    </source>
</evidence>
<proteinExistence type="predicted"/>
<dbReference type="InterPro" id="IPR018060">
    <property type="entry name" value="HTH_AraC"/>
</dbReference>
<keyword evidence="2" id="KW-0238">DNA-binding</keyword>
<evidence type="ECO:0000313" key="5">
    <source>
        <dbReference type="EMBL" id="OLQ96397.1"/>
    </source>
</evidence>
<dbReference type="EMBL" id="MJMH01000017">
    <property type="protein sequence ID" value="OLQ96397.1"/>
    <property type="molecule type" value="Genomic_DNA"/>
</dbReference>
<comment type="caution">
    <text evidence="5">The sequence shown here is derived from an EMBL/GenBank/DDBJ whole genome shotgun (WGS) entry which is preliminary data.</text>
</comment>
<gene>
    <name evidence="5" type="ORF">BIY20_19165</name>
</gene>
<feature type="domain" description="HTH araC/xylS-type" evidence="4">
    <location>
        <begin position="156"/>
        <end position="261"/>
    </location>
</feature>
<dbReference type="Gene3D" id="1.10.10.60">
    <property type="entry name" value="Homeodomain-like"/>
    <property type="match status" value="1"/>
</dbReference>
<dbReference type="SMART" id="SM00342">
    <property type="entry name" value="HTH_ARAC"/>
    <property type="match status" value="1"/>
</dbReference>
<dbReference type="RefSeq" id="WP_075713047.1">
    <property type="nucleotide sequence ID" value="NZ_AP019655.1"/>
</dbReference>
<organism evidence="5 6">
    <name type="scientific">Vibrio panuliri</name>
    <dbReference type="NCBI Taxonomy" id="1381081"/>
    <lineage>
        <taxon>Bacteria</taxon>
        <taxon>Pseudomonadati</taxon>
        <taxon>Pseudomonadota</taxon>
        <taxon>Gammaproteobacteria</taxon>
        <taxon>Vibrionales</taxon>
        <taxon>Vibrionaceae</taxon>
        <taxon>Vibrio</taxon>
    </lineage>
</organism>
<accession>A0ABX3FTR5</accession>
<keyword evidence="3" id="KW-0804">Transcription</keyword>
<keyword evidence="6" id="KW-1185">Reference proteome</keyword>
<name>A0ABX3FTR5_9VIBR</name>